<accession>A0AA38SBM1</accession>
<organism evidence="1 2">
    <name type="scientific">Centaurea solstitialis</name>
    <name type="common">yellow star-thistle</name>
    <dbReference type="NCBI Taxonomy" id="347529"/>
    <lineage>
        <taxon>Eukaryota</taxon>
        <taxon>Viridiplantae</taxon>
        <taxon>Streptophyta</taxon>
        <taxon>Embryophyta</taxon>
        <taxon>Tracheophyta</taxon>
        <taxon>Spermatophyta</taxon>
        <taxon>Magnoliopsida</taxon>
        <taxon>eudicotyledons</taxon>
        <taxon>Gunneridae</taxon>
        <taxon>Pentapetalae</taxon>
        <taxon>asterids</taxon>
        <taxon>campanulids</taxon>
        <taxon>Asterales</taxon>
        <taxon>Asteraceae</taxon>
        <taxon>Carduoideae</taxon>
        <taxon>Cardueae</taxon>
        <taxon>Centaureinae</taxon>
        <taxon>Centaurea</taxon>
    </lineage>
</organism>
<protein>
    <submittedName>
        <fullName evidence="1">Uncharacterized protein</fullName>
    </submittedName>
</protein>
<comment type="caution">
    <text evidence="1">The sequence shown here is derived from an EMBL/GenBank/DDBJ whole genome shotgun (WGS) entry which is preliminary data.</text>
</comment>
<keyword evidence="2" id="KW-1185">Reference proteome</keyword>
<reference evidence="1" key="1">
    <citation type="submission" date="2023-03" db="EMBL/GenBank/DDBJ databases">
        <title>Chromosome-scale reference genome and RAD-based genetic map of yellow starthistle (Centaurea solstitialis) reveal putative structural variation and QTLs associated with invader traits.</title>
        <authorList>
            <person name="Reatini B."/>
            <person name="Cang F.A."/>
            <person name="Jiang Q."/>
            <person name="Mckibben M.T.W."/>
            <person name="Barker M.S."/>
            <person name="Rieseberg L.H."/>
            <person name="Dlugosch K.M."/>
        </authorList>
    </citation>
    <scope>NUCLEOTIDE SEQUENCE</scope>
    <source>
        <strain evidence="1">CAN-66</strain>
        <tissue evidence="1">Leaf</tissue>
    </source>
</reference>
<dbReference type="Proteomes" id="UP001172457">
    <property type="component" value="Chromosome 7"/>
</dbReference>
<evidence type="ECO:0000313" key="1">
    <source>
        <dbReference type="EMBL" id="KAJ9540014.1"/>
    </source>
</evidence>
<dbReference type="EMBL" id="JARYMX010000007">
    <property type="protein sequence ID" value="KAJ9540014.1"/>
    <property type="molecule type" value="Genomic_DNA"/>
</dbReference>
<name>A0AA38SBM1_9ASTR</name>
<evidence type="ECO:0000313" key="2">
    <source>
        <dbReference type="Proteomes" id="UP001172457"/>
    </source>
</evidence>
<dbReference type="AlphaFoldDB" id="A0AA38SBM1"/>
<sequence length="213" mass="23948">MKANSVDLQRLHLHYLVRSKETCLRENGLEDGTLFWQSKGIKLSSNCFFTLVKGLSEILKTDMNRGVPEDDRELSDWRNALDMYPVKEGRSFFDGVCIEVSGSPTEKAVIQWGTKIGLKFDVRLQATLLQHVCLFNSSKKRGAVALRGLWEINWKAVSTYTEKKGSCNFKTTLECLSSNLGGLIVQIKLLHLSADKVHLDFGQTTSLAIFTES</sequence>
<proteinExistence type="predicted"/>
<gene>
    <name evidence="1" type="ORF">OSB04_026520</name>
</gene>